<evidence type="ECO:0008006" key="3">
    <source>
        <dbReference type="Google" id="ProtNLM"/>
    </source>
</evidence>
<protein>
    <recommendedName>
        <fullName evidence="3">LTD domain-containing protein</fullName>
    </recommendedName>
</protein>
<evidence type="ECO:0000256" key="1">
    <source>
        <dbReference type="SAM" id="SignalP"/>
    </source>
</evidence>
<feature type="chain" id="PRO_5012251323" description="LTD domain-containing protein" evidence="1">
    <location>
        <begin position="28"/>
        <end position="184"/>
    </location>
</feature>
<feature type="signal peptide" evidence="1">
    <location>
        <begin position="1"/>
        <end position="27"/>
    </location>
</feature>
<proteinExistence type="predicted"/>
<dbReference type="EMBL" id="LT559120">
    <property type="protein sequence ID" value="SAP16331.1"/>
    <property type="molecule type" value="Genomic_DNA"/>
</dbReference>
<evidence type="ECO:0000313" key="2">
    <source>
        <dbReference type="EMBL" id="SAP16331.1"/>
    </source>
</evidence>
<sequence length="184" mass="18880">MLKRILAAVAVALIAAATAGPSTSAAAADIPGLRIGTIGYNAYGADVASNRNAEYVDVVNDGTAAVPVAGLLVQDSWARGNNRTSRCNTTMLAAGALPVAAGQPADMLPSGDTLRIYMGAGTAAVDGTLHKVFRDMPTRCGLNGHTLNNGAGANRWAPWDTVWVTLGGVSESKSYNFSRGYVAN</sequence>
<dbReference type="AlphaFoldDB" id="A0A1M4BLB3"/>
<dbReference type="RefSeq" id="WP_225267185.1">
    <property type="nucleotide sequence ID" value="NZ_CP084058.1"/>
</dbReference>
<organism evidence="2">
    <name type="scientific">Nonomuraea gerenzanensis</name>
    <dbReference type="NCBI Taxonomy" id="93944"/>
    <lineage>
        <taxon>Bacteria</taxon>
        <taxon>Bacillati</taxon>
        <taxon>Actinomycetota</taxon>
        <taxon>Actinomycetes</taxon>
        <taxon>Streptosporangiales</taxon>
        <taxon>Streptosporangiaceae</taxon>
        <taxon>Nonomuraea</taxon>
    </lineage>
</organism>
<gene>
    <name evidence="2" type="ORF">BN4615_P10994</name>
</gene>
<keyword evidence="1" id="KW-0732">Signal</keyword>
<reference evidence="2" key="1">
    <citation type="submission" date="2016-04" db="EMBL/GenBank/DDBJ databases">
        <authorList>
            <person name="Evans L.H."/>
            <person name="Alamgir A."/>
            <person name="Owens N."/>
            <person name="Weber N.D."/>
            <person name="Virtaneva K."/>
            <person name="Barbian K."/>
            <person name="Babar A."/>
            <person name="Rosenke K."/>
        </authorList>
    </citation>
    <scope>NUCLEOTIDE SEQUENCE</scope>
    <source>
        <strain evidence="2">Nono1</strain>
    </source>
</reference>
<accession>A0A1M4BLB3</accession>
<name>A0A1M4BLB3_9ACTN</name>